<dbReference type="EMBL" id="BMYJ01000006">
    <property type="protein sequence ID" value="GHC57897.1"/>
    <property type="molecule type" value="Genomic_DNA"/>
</dbReference>
<sequence length="130" mass="14369">MRLAVILAGLLLAAPTWAQDIDCDNAMTQSDMNQCASMDYDAADVELNAVWKDAMATMKEIDSYLDDSEKGAEDALRESQRSWINYRDKTCEADGYRMKGGSAEPMLVAGCLASVTRNRTEELRGLVEGY</sequence>
<reference evidence="3" key="2">
    <citation type="submission" date="2020-09" db="EMBL/GenBank/DDBJ databases">
        <authorList>
            <person name="Sun Q."/>
            <person name="Kim S."/>
        </authorList>
    </citation>
    <scope>NUCLEOTIDE SEQUENCE</scope>
    <source>
        <strain evidence="3">KCTC 23310</strain>
    </source>
</reference>
<keyword evidence="1" id="KW-0732">Signal</keyword>
<dbReference type="PANTHER" id="PTHR39176:SF1">
    <property type="entry name" value="PERIPLASMIC PROTEIN"/>
    <property type="match status" value="1"/>
</dbReference>
<dbReference type="RefSeq" id="WP_229804719.1">
    <property type="nucleotide sequence ID" value="NZ_BMYJ01000006.1"/>
</dbReference>
<gene>
    <name evidence="3" type="ORF">GCM10007315_21780</name>
</gene>
<dbReference type="PANTHER" id="PTHR39176">
    <property type="entry name" value="PERIPLASMIC PROTEIN-RELATED"/>
    <property type="match status" value="1"/>
</dbReference>
<comment type="caution">
    <text evidence="3">The sequence shown here is derived from an EMBL/GenBank/DDBJ whole genome shotgun (WGS) entry which is preliminary data.</text>
</comment>
<proteinExistence type="predicted"/>
<feature type="signal peptide" evidence="1">
    <location>
        <begin position="1"/>
        <end position="18"/>
    </location>
</feature>
<evidence type="ECO:0000259" key="2">
    <source>
        <dbReference type="Pfam" id="PF07007"/>
    </source>
</evidence>
<dbReference type="Pfam" id="PF07007">
    <property type="entry name" value="LprI"/>
    <property type="match status" value="1"/>
</dbReference>
<dbReference type="InterPro" id="IPR009739">
    <property type="entry name" value="LprI-like_N"/>
</dbReference>
<dbReference type="Proteomes" id="UP000638981">
    <property type="component" value="Unassembled WGS sequence"/>
</dbReference>
<reference evidence="3" key="1">
    <citation type="journal article" date="2014" name="Int. J. Syst. Evol. Microbiol.">
        <title>Complete genome sequence of Corynebacterium casei LMG S-19264T (=DSM 44701T), isolated from a smear-ripened cheese.</title>
        <authorList>
            <consortium name="US DOE Joint Genome Institute (JGI-PGF)"/>
            <person name="Walter F."/>
            <person name="Albersmeier A."/>
            <person name="Kalinowski J."/>
            <person name="Ruckert C."/>
        </authorList>
    </citation>
    <scope>NUCLEOTIDE SEQUENCE</scope>
    <source>
        <strain evidence="3">KCTC 23310</strain>
    </source>
</reference>
<feature type="chain" id="PRO_5037411706" description="Lysozyme inhibitor LprI-like N-terminal domain-containing protein" evidence="1">
    <location>
        <begin position="19"/>
        <end position="130"/>
    </location>
</feature>
<name>A0A918TSJ6_9RHOB</name>
<dbReference type="Gene3D" id="1.20.1270.180">
    <property type="match status" value="1"/>
</dbReference>
<feature type="domain" description="Lysozyme inhibitor LprI-like N-terminal" evidence="2">
    <location>
        <begin position="23"/>
        <end position="123"/>
    </location>
</feature>
<evidence type="ECO:0000313" key="4">
    <source>
        <dbReference type="Proteomes" id="UP000638981"/>
    </source>
</evidence>
<protein>
    <recommendedName>
        <fullName evidence="2">Lysozyme inhibitor LprI-like N-terminal domain-containing protein</fullName>
    </recommendedName>
</protein>
<dbReference type="AlphaFoldDB" id="A0A918TSJ6"/>
<evidence type="ECO:0000313" key="3">
    <source>
        <dbReference type="EMBL" id="GHC57897.1"/>
    </source>
</evidence>
<accession>A0A918TSJ6</accession>
<organism evidence="3 4">
    <name type="scientific">Neogemmobacter tilapiae</name>
    <dbReference type="NCBI Taxonomy" id="875041"/>
    <lineage>
        <taxon>Bacteria</taxon>
        <taxon>Pseudomonadati</taxon>
        <taxon>Pseudomonadota</taxon>
        <taxon>Alphaproteobacteria</taxon>
        <taxon>Rhodobacterales</taxon>
        <taxon>Paracoccaceae</taxon>
        <taxon>Neogemmobacter</taxon>
    </lineage>
</organism>
<keyword evidence="4" id="KW-1185">Reference proteome</keyword>
<evidence type="ECO:0000256" key="1">
    <source>
        <dbReference type="SAM" id="SignalP"/>
    </source>
</evidence>